<gene>
    <name evidence="2" type="ORF">UFOVP331_167</name>
</gene>
<keyword evidence="1" id="KW-0175">Coiled coil</keyword>
<evidence type="ECO:0000313" key="2">
    <source>
        <dbReference type="EMBL" id="CAB4138607.1"/>
    </source>
</evidence>
<accession>A0A6J5LZW1</accession>
<protein>
    <submittedName>
        <fullName evidence="2">Uncharacterized protein</fullName>
    </submittedName>
</protein>
<evidence type="ECO:0000256" key="1">
    <source>
        <dbReference type="SAM" id="Coils"/>
    </source>
</evidence>
<name>A0A6J5LZW1_9CAUD</name>
<dbReference type="EMBL" id="LR796345">
    <property type="protein sequence ID" value="CAB4138607.1"/>
    <property type="molecule type" value="Genomic_DNA"/>
</dbReference>
<reference evidence="2" key="1">
    <citation type="submission" date="2020-04" db="EMBL/GenBank/DDBJ databases">
        <authorList>
            <person name="Chiriac C."/>
            <person name="Salcher M."/>
            <person name="Ghai R."/>
            <person name="Kavagutti S V."/>
        </authorList>
    </citation>
    <scope>NUCLEOTIDE SEQUENCE</scope>
</reference>
<sequence length="115" mass="13344">MADQITISKPSFNKNSYEKVIDTSFSQLSQPIIDIAADQPISVQQFFTYYQQLFFIIPKFGEVNSHEYLVKTSTEYIGQTSNENDELIQSLLEEINQLRQENFDLQQNVLNITNI</sequence>
<proteinExistence type="predicted"/>
<organism evidence="2">
    <name type="scientific">uncultured Caudovirales phage</name>
    <dbReference type="NCBI Taxonomy" id="2100421"/>
    <lineage>
        <taxon>Viruses</taxon>
        <taxon>Duplodnaviria</taxon>
        <taxon>Heunggongvirae</taxon>
        <taxon>Uroviricota</taxon>
        <taxon>Caudoviricetes</taxon>
        <taxon>Peduoviridae</taxon>
        <taxon>Maltschvirus</taxon>
        <taxon>Maltschvirus maltsch</taxon>
    </lineage>
</organism>
<feature type="coiled-coil region" evidence="1">
    <location>
        <begin position="81"/>
        <end position="108"/>
    </location>
</feature>